<protein>
    <submittedName>
        <fullName evidence="1">Uncharacterized protein</fullName>
    </submittedName>
</protein>
<name>A0A2P5CAV9_PARAD</name>
<evidence type="ECO:0000313" key="1">
    <source>
        <dbReference type="EMBL" id="PON58178.1"/>
    </source>
</evidence>
<keyword evidence="2" id="KW-1185">Reference proteome</keyword>
<evidence type="ECO:0000313" key="2">
    <source>
        <dbReference type="Proteomes" id="UP000237105"/>
    </source>
</evidence>
<dbReference type="EMBL" id="JXTB01000151">
    <property type="protein sequence ID" value="PON58178.1"/>
    <property type="molecule type" value="Genomic_DNA"/>
</dbReference>
<proteinExistence type="predicted"/>
<comment type="caution">
    <text evidence="1">The sequence shown here is derived from an EMBL/GenBank/DDBJ whole genome shotgun (WGS) entry which is preliminary data.</text>
</comment>
<dbReference type="AlphaFoldDB" id="A0A2P5CAV9"/>
<sequence length="99" mass="11581">MKALFEYKSVKPFVQLSWGLLKSIKRFFKKTNHVLFSRIYKTFRLCHHDSFFQITMKKNVLTSICSNSQSYSATSAIRIRIEECFTTGENTSVKFIPSL</sequence>
<reference evidence="2" key="1">
    <citation type="submission" date="2016-06" db="EMBL/GenBank/DDBJ databases">
        <title>Parallel loss of symbiosis genes in relatives of nitrogen-fixing non-legume Parasponia.</title>
        <authorList>
            <person name="Van Velzen R."/>
            <person name="Holmer R."/>
            <person name="Bu F."/>
            <person name="Rutten L."/>
            <person name="Van Zeijl A."/>
            <person name="Liu W."/>
            <person name="Santuari L."/>
            <person name="Cao Q."/>
            <person name="Sharma T."/>
            <person name="Shen D."/>
            <person name="Roswanjaya Y."/>
            <person name="Wardhani T."/>
            <person name="Kalhor M.S."/>
            <person name="Jansen J."/>
            <person name="Van den Hoogen J."/>
            <person name="Gungor B."/>
            <person name="Hartog M."/>
            <person name="Hontelez J."/>
            <person name="Verver J."/>
            <person name="Yang W.-C."/>
            <person name="Schijlen E."/>
            <person name="Repin R."/>
            <person name="Schilthuizen M."/>
            <person name="Schranz E."/>
            <person name="Heidstra R."/>
            <person name="Miyata K."/>
            <person name="Fedorova E."/>
            <person name="Kohlen W."/>
            <person name="Bisseling T."/>
            <person name="Smit S."/>
            <person name="Geurts R."/>
        </authorList>
    </citation>
    <scope>NUCLEOTIDE SEQUENCE [LARGE SCALE GENOMIC DNA]</scope>
    <source>
        <strain evidence="2">cv. WU1-14</strain>
    </source>
</reference>
<gene>
    <name evidence="1" type="ORF">PanWU01x14_167770</name>
</gene>
<organism evidence="1 2">
    <name type="scientific">Parasponia andersonii</name>
    <name type="common">Sponia andersonii</name>
    <dbReference type="NCBI Taxonomy" id="3476"/>
    <lineage>
        <taxon>Eukaryota</taxon>
        <taxon>Viridiplantae</taxon>
        <taxon>Streptophyta</taxon>
        <taxon>Embryophyta</taxon>
        <taxon>Tracheophyta</taxon>
        <taxon>Spermatophyta</taxon>
        <taxon>Magnoliopsida</taxon>
        <taxon>eudicotyledons</taxon>
        <taxon>Gunneridae</taxon>
        <taxon>Pentapetalae</taxon>
        <taxon>rosids</taxon>
        <taxon>fabids</taxon>
        <taxon>Rosales</taxon>
        <taxon>Cannabaceae</taxon>
        <taxon>Parasponia</taxon>
    </lineage>
</organism>
<dbReference type="Proteomes" id="UP000237105">
    <property type="component" value="Unassembled WGS sequence"/>
</dbReference>
<accession>A0A2P5CAV9</accession>